<dbReference type="OrthoDB" id="9811884at2"/>
<name>A0A562BMI5_9BURK</name>
<reference evidence="2 3" key="1">
    <citation type="submission" date="2019-07" db="EMBL/GenBank/DDBJ databases">
        <title>Genome sequencing of lignin-degrading bacterial isolates.</title>
        <authorList>
            <person name="Gladden J."/>
        </authorList>
    </citation>
    <scope>NUCLEOTIDE SEQUENCE [LARGE SCALE GENOMIC DNA]</scope>
    <source>
        <strain evidence="2 3">J11</strain>
    </source>
</reference>
<dbReference type="EMBL" id="VLJN01000013">
    <property type="protein sequence ID" value="TWG86424.1"/>
    <property type="molecule type" value="Genomic_DNA"/>
</dbReference>
<evidence type="ECO:0000313" key="3">
    <source>
        <dbReference type="Proteomes" id="UP000318141"/>
    </source>
</evidence>
<evidence type="ECO:0000259" key="1">
    <source>
        <dbReference type="Pfam" id="PF00535"/>
    </source>
</evidence>
<organism evidence="2 3">
    <name type="scientific">Cupriavidus gilardii J11</name>
    <dbReference type="NCBI Taxonomy" id="936133"/>
    <lineage>
        <taxon>Bacteria</taxon>
        <taxon>Pseudomonadati</taxon>
        <taxon>Pseudomonadota</taxon>
        <taxon>Betaproteobacteria</taxon>
        <taxon>Burkholderiales</taxon>
        <taxon>Burkholderiaceae</taxon>
        <taxon>Cupriavidus</taxon>
    </lineage>
</organism>
<keyword evidence="2" id="KW-0808">Transferase</keyword>
<comment type="caution">
    <text evidence="2">The sequence shown here is derived from an EMBL/GenBank/DDBJ whole genome shotgun (WGS) entry which is preliminary data.</text>
</comment>
<evidence type="ECO:0000313" key="2">
    <source>
        <dbReference type="EMBL" id="TWG86424.1"/>
    </source>
</evidence>
<gene>
    <name evidence="2" type="ORF">L602_002000000290</name>
</gene>
<dbReference type="GO" id="GO:0016740">
    <property type="term" value="F:transferase activity"/>
    <property type="evidence" value="ECO:0007669"/>
    <property type="project" value="UniProtKB-KW"/>
</dbReference>
<dbReference type="Pfam" id="PF00535">
    <property type="entry name" value="Glycos_transf_2"/>
    <property type="match status" value="1"/>
</dbReference>
<dbReference type="InterPro" id="IPR029044">
    <property type="entry name" value="Nucleotide-diphossugar_trans"/>
</dbReference>
<accession>A0A562BMI5</accession>
<dbReference type="PANTHER" id="PTHR43685:SF11">
    <property type="entry name" value="GLYCOSYLTRANSFERASE TAGX-RELATED"/>
    <property type="match status" value="1"/>
</dbReference>
<dbReference type="PANTHER" id="PTHR43685">
    <property type="entry name" value="GLYCOSYLTRANSFERASE"/>
    <property type="match status" value="1"/>
</dbReference>
<dbReference type="SUPFAM" id="SSF53448">
    <property type="entry name" value="Nucleotide-diphospho-sugar transferases"/>
    <property type="match status" value="1"/>
</dbReference>
<sequence length="306" mass="34209">MLLPLVSIIIPAYNHERFVKQCLDSAFDDPYDNKEIVIIDDGSTDATPERIAQWVDAHRQLVNVTYISRPNRGVTATLNELAQRASGEYLRLGASDDYFLPGGLRAQVEYLVAHPEKDAVIGDSIVVDNDNNVLHQSGMVDLHGADKSRYATTHGLTKEVICRWAVGGPVPMVRKSAFERMSGWDESLRIDDWDFFLRLAARGALGFIDKTVCAYRVHGDNTCRTRDSRARIANLTDARGVAERNAPLFDEPYRTMLRAQVALTDAKIAFLQRSPARVAAHMARYFSLMAAARMKEATMEPAARRV</sequence>
<dbReference type="InterPro" id="IPR001173">
    <property type="entry name" value="Glyco_trans_2-like"/>
</dbReference>
<dbReference type="Proteomes" id="UP000318141">
    <property type="component" value="Unassembled WGS sequence"/>
</dbReference>
<dbReference type="InterPro" id="IPR050834">
    <property type="entry name" value="Glycosyltransf_2"/>
</dbReference>
<proteinExistence type="predicted"/>
<keyword evidence="3" id="KW-1185">Reference proteome</keyword>
<feature type="domain" description="Glycosyltransferase 2-like" evidence="1">
    <location>
        <begin position="7"/>
        <end position="139"/>
    </location>
</feature>
<dbReference type="Gene3D" id="3.90.550.10">
    <property type="entry name" value="Spore Coat Polysaccharide Biosynthesis Protein SpsA, Chain A"/>
    <property type="match status" value="1"/>
</dbReference>
<protein>
    <submittedName>
        <fullName evidence="2">Glycosyltransferases, probably involved in cell wall biogenesis</fullName>
    </submittedName>
</protein>
<dbReference type="AlphaFoldDB" id="A0A562BMI5"/>